<reference evidence="1" key="1">
    <citation type="journal article" date="2021" name="Front. Microbiol.">
        <title>Comprehensive Comparative Genomics and Phenotyping of Methylobacterium Species.</title>
        <authorList>
            <person name="Alessa O."/>
            <person name="Ogura Y."/>
            <person name="Fujitani Y."/>
            <person name="Takami H."/>
            <person name="Hayashi T."/>
            <person name="Sahin N."/>
            <person name="Tani A."/>
        </authorList>
    </citation>
    <scope>NUCLEOTIDE SEQUENCE</scope>
    <source>
        <strain evidence="1">DSM 23674</strain>
    </source>
</reference>
<dbReference type="RefSeq" id="WP_147813959.1">
    <property type="nucleotide sequence ID" value="NZ_BPRA01000015.1"/>
</dbReference>
<keyword evidence="2" id="KW-1185">Reference proteome</keyword>
<organism evidence="1 2">
    <name type="scientific">Methylobacterium thuringiense</name>
    <dbReference type="NCBI Taxonomy" id="1003091"/>
    <lineage>
        <taxon>Bacteria</taxon>
        <taxon>Pseudomonadati</taxon>
        <taxon>Pseudomonadota</taxon>
        <taxon>Alphaproteobacteria</taxon>
        <taxon>Hyphomicrobiales</taxon>
        <taxon>Methylobacteriaceae</taxon>
        <taxon>Methylobacterium</taxon>
    </lineage>
</organism>
<protein>
    <recommendedName>
        <fullName evidence="3">Glycosyltransferase</fullName>
    </recommendedName>
</protein>
<gene>
    <name evidence="1" type="ORF">EKPJFOCH_3366</name>
</gene>
<sequence>MTRPIGIYVHHQGAGHWQRACMIGRALDRPCTLIGTFSERDPGNAPGPFVDLPDDRIAGFDGDDREVDRPTSLHYAPLGHSGIRARMARIAAWIAEADPVLVIVDVSVEVALLCRLLSVPTLVVRLAGTRTDLPHLEAFRSARRLIAPFPAALDGGEMPDWVRAKTLFSGFLGAAPAPAAAEDGRIVVVFGQGGEGGRLALLADAADAVPDRAWHVLGPVHGTSAALSLPANLHLHGWVTDVGAHLVAASLVVGGGGDGVVAAVVGAAKRFICLPEPRPYDEQAAKAEALALLGAAVVVSDGWPAAAEWPDLVRRGLALDPAMIAGLAEPDALTRTVSEIEAMAQEIEDRRRPGTWTSSEGLVRR</sequence>
<accession>A0ABQ4TQF9</accession>
<dbReference type="PANTHER" id="PTHR21015:SF22">
    <property type="entry name" value="GLYCOSYLTRANSFERASE"/>
    <property type="match status" value="1"/>
</dbReference>
<proteinExistence type="predicted"/>
<evidence type="ECO:0000313" key="2">
    <source>
        <dbReference type="Proteomes" id="UP001055101"/>
    </source>
</evidence>
<reference evidence="1" key="2">
    <citation type="submission" date="2021-08" db="EMBL/GenBank/DDBJ databases">
        <authorList>
            <person name="Tani A."/>
            <person name="Ola A."/>
            <person name="Ogura Y."/>
            <person name="Katsura K."/>
            <person name="Hayashi T."/>
        </authorList>
    </citation>
    <scope>NUCLEOTIDE SEQUENCE</scope>
    <source>
        <strain evidence="1">DSM 23674</strain>
    </source>
</reference>
<name>A0ABQ4TQF9_9HYPH</name>
<dbReference type="Gene3D" id="3.40.50.2000">
    <property type="entry name" value="Glycogen Phosphorylase B"/>
    <property type="match status" value="1"/>
</dbReference>
<evidence type="ECO:0008006" key="3">
    <source>
        <dbReference type="Google" id="ProtNLM"/>
    </source>
</evidence>
<dbReference type="EMBL" id="BPRA01000015">
    <property type="protein sequence ID" value="GJE56856.1"/>
    <property type="molecule type" value="Genomic_DNA"/>
</dbReference>
<comment type="caution">
    <text evidence="1">The sequence shown here is derived from an EMBL/GenBank/DDBJ whole genome shotgun (WGS) entry which is preliminary data.</text>
</comment>
<dbReference type="SUPFAM" id="SSF53756">
    <property type="entry name" value="UDP-Glycosyltransferase/glycogen phosphorylase"/>
    <property type="match status" value="1"/>
</dbReference>
<dbReference type="Proteomes" id="UP001055101">
    <property type="component" value="Unassembled WGS sequence"/>
</dbReference>
<evidence type="ECO:0000313" key="1">
    <source>
        <dbReference type="EMBL" id="GJE56856.1"/>
    </source>
</evidence>
<dbReference type="PANTHER" id="PTHR21015">
    <property type="entry name" value="UDP-N-ACETYLGLUCOSAMINE--N-ACETYLMURAMYL-(PENTAPEPTIDE) PYROPHOSPHORYL-UNDECAPRENOL N-ACETYLGLUCOSAMINE TRANSFERASE 1"/>
    <property type="match status" value="1"/>
</dbReference>